<name>A0A916J7B9_9PROT</name>
<dbReference type="EMBL" id="CAJQUM010000001">
    <property type="protein sequence ID" value="CAG4885318.1"/>
    <property type="molecule type" value="Genomic_DNA"/>
</dbReference>
<organism evidence="1 2">
    <name type="scientific">Georgfuchsia toluolica</name>
    <dbReference type="NCBI Taxonomy" id="424218"/>
    <lineage>
        <taxon>Bacteria</taxon>
        <taxon>Pseudomonadati</taxon>
        <taxon>Pseudomonadota</taxon>
        <taxon>Betaproteobacteria</taxon>
        <taxon>Nitrosomonadales</taxon>
        <taxon>Sterolibacteriaceae</taxon>
        <taxon>Georgfuchsia</taxon>
    </lineage>
</organism>
<protein>
    <recommendedName>
        <fullName evidence="3">Transposase</fullName>
    </recommendedName>
</protein>
<accession>A0A916J7B9</accession>
<comment type="caution">
    <text evidence="1">The sequence shown here is derived from an EMBL/GenBank/DDBJ whole genome shotgun (WGS) entry which is preliminary data.</text>
</comment>
<proteinExistence type="predicted"/>
<dbReference type="Proteomes" id="UP000742786">
    <property type="component" value="Unassembled WGS sequence"/>
</dbReference>
<gene>
    <name evidence="1" type="ORF">GTOL_13201</name>
</gene>
<dbReference type="GO" id="GO:0004803">
    <property type="term" value="F:transposase activity"/>
    <property type="evidence" value="ECO:0007669"/>
    <property type="project" value="InterPro"/>
</dbReference>
<dbReference type="GO" id="GO:0006313">
    <property type="term" value="P:DNA transposition"/>
    <property type="evidence" value="ECO:0007669"/>
    <property type="project" value="InterPro"/>
</dbReference>
<reference evidence="1" key="1">
    <citation type="submission" date="2021-04" db="EMBL/GenBank/DDBJ databases">
        <authorList>
            <person name="Hornung B."/>
        </authorList>
    </citation>
    <scope>NUCLEOTIDE SEQUENCE</scope>
    <source>
        <strain evidence="1">G5G6</strain>
    </source>
</reference>
<dbReference type="InterPro" id="IPR036515">
    <property type="entry name" value="Transposase_17_sf"/>
</dbReference>
<evidence type="ECO:0000313" key="2">
    <source>
        <dbReference type="Proteomes" id="UP000742786"/>
    </source>
</evidence>
<evidence type="ECO:0008006" key="3">
    <source>
        <dbReference type="Google" id="ProtNLM"/>
    </source>
</evidence>
<dbReference type="GO" id="GO:0003677">
    <property type="term" value="F:DNA binding"/>
    <property type="evidence" value="ECO:0007669"/>
    <property type="project" value="InterPro"/>
</dbReference>
<dbReference type="AlphaFoldDB" id="A0A916J7B9"/>
<sequence length="129" mass="14928">MLACYRYIELNPKRAGMVRHPRDYRWSSYQSNALGKVNNLLTPHEQYLRLGNDEAERRKNYRELFKAHIDPETLDQIHSATNGNYVLGEARFQQEIEKILGRRTTRGQAGRPKNETTLASERGLALRAG</sequence>
<dbReference type="Gene3D" id="3.30.70.1290">
    <property type="entry name" value="Transposase IS200-like"/>
    <property type="match status" value="1"/>
</dbReference>
<evidence type="ECO:0000313" key="1">
    <source>
        <dbReference type="EMBL" id="CAG4885318.1"/>
    </source>
</evidence>
<keyword evidence="2" id="KW-1185">Reference proteome</keyword>